<gene>
    <name evidence="11" type="ORF">CRM22_010809</name>
</gene>
<feature type="chain" id="PRO_5020930497" description="GPI transamidase subunit PIG-U" evidence="10">
    <location>
        <begin position="27"/>
        <end position="441"/>
    </location>
</feature>
<evidence type="ECO:0000256" key="2">
    <source>
        <dbReference type="ARBA" id="ARBA00004687"/>
    </source>
</evidence>
<dbReference type="Pfam" id="PF06728">
    <property type="entry name" value="PIG-U"/>
    <property type="match status" value="1"/>
</dbReference>
<keyword evidence="7 9" id="KW-1133">Transmembrane helix</keyword>
<evidence type="ECO:0000256" key="10">
    <source>
        <dbReference type="SAM" id="SignalP"/>
    </source>
</evidence>
<evidence type="ECO:0000256" key="8">
    <source>
        <dbReference type="ARBA" id="ARBA00023136"/>
    </source>
</evidence>
<evidence type="ECO:0000256" key="9">
    <source>
        <dbReference type="SAM" id="Phobius"/>
    </source>
</evidence>
<feature type="transmembrane region" description="Helical" evidence="9">
    <location>
        <begin position="335"/>
        <end position="354"/>
    </location>
</feature>
<feature type="transmembrane region" description="Helical" evidence="9">
    <location>
        <begin position="392"/>
        <end position="413"/>
    </location>
</feature>
<dbReference type="OrthoDB" id="549017at2759"/>
<evidence type="ECO:0008006" key="13">
    <source>
        <dbReference type="Google" id="ProtNLM"/>
    </source>
</evidence>
<dbReference type="AlphaFoldDB" id="A0A4V3SAU9"/>
<evidence type="ECO:0000313" key="11">
    <source>
        <dbReference type="EMBL" id="TGZ50414.1"/>
    </source>
</evidence>
<proteinExistence type="inferred from homology"/>
<keyword evidence="5 9" id="KW-0812">Transmembrane</keyword>
<organism evidence="11 12">
    <name type="scientific">Opisthorchis felineus</name>
    <dbReference type="NCBI Taxonomy" id="147828"/>
    <lineage>
        <taxon>Eukaryota</taxon>
        <taxon>Metazoa</taxon>
        <taxon>Spiralia</taxon>
        <taxon>Lophotrochozoa</taxon>
        <taxon>Platyhelminthes</taxon>
        <taxon>Trematoda</taxon>
        <taxon>Digenea</taxon>
        <taxon>Opisthorchiida</taxon>
        <taxon>Opisthorchiata</taxon>
        <taxon>Opisthorchiidae</taxon>
        <taxon>Opisthorchis</taxon>
    </lineage>
</organism>
<comment type="subcellular location">
    <subcellularLocation>
        <location evidence="1">Endoplasmic reticulum membrane</location>
        <topology evidence="1">Multi-pass membrane protein</topology>
    </subcellularLocation>
</comment>
<keyword evidence="10" id="KW-0732">Signal</keyword>
<comment type="similarity">
    <text evidence="3">Belongs to the PIGU family.</text>
</comment>
<comment type="caution">
    <text evidence="11">The sequence shown here is derived from an EMBL/GenBank/DDBJ whole genome shotgun (WGS) entry which is preliminary data.</text>
</comment>
<sequence length="441" mass="50408">MRPVTVCLVILLGLALRLLFKRYASQTFINSFAYSPVDQWDSILEGVFLLRSGLPVYDNDIVHQPPLALHLWSLAVSYIGESRCISCFLIMELVMIFSMMRLCNVFSKVLLALDSRRKKTNTAGEIHPSSQDLLVSENSFIGAPIRVLICYCFNPFSILAFAAQSTSIVWNIICVWTMITCFQDHLFISSCLCALGCYLRLYPGYLLLPILAVAYVGLLRPVRLPQRVLRITSCLVGFVGTFGGLIWGSYVLEGHDWSFMDSIYLHQLRFVDCTPQLGIYWYLFVEMFEHFYELFIWVFQLLLASLVVAMLMRFYEEPVFLCYTILLITNVLQPYHSIGEFGYLIALLPVWGFLQTQCRLYLPTTCVLLASLVLTPLFHYMWLQPGTANANFYFAACMVYAVGQIFLITDMLNSFVRREYLLRVGSKLQLSSGQQLVLVNS</sequence>
<dbReference type="GO" id="GO:0006506">
    <property type="term" value="P:GPI anchor biosynthetic process"/>
    <property type="evidence" value="ECO:0007669"/>
    <property type="project" value="UniProtKB-UniPathway"/>
</dbReference>
<protein>
    <recommendedName>
        <fullName evidence="13">GPI transamidase subunit PIG-U</fullName>
    </recommendedName>
</protein>
<dbReference type="STRING" id="147828.A0A4V3SAU9"/>
<evidence type="ECO:0000256" key="7">
    <source>
        <dbReference type="ARBA" id="ARBA00022989"/>
    </source>
</evidence>
<evidence type="ECO:0000256" key="3">
    <source>
        <dbReference type="ARBA" id="ARBA00010026"/>
    </source>
</evidence>
<feature type="signal peptide" evidence="10">
    <location>
        <begin position="1"/>
        <end position="26"/>
    </location>
</feature>
<name>A0A4V3SAU9_OPIFE</name>
<feature type="transmembrane region" description="Helical" evidence="9">
    <location>
        <begin position="231"/>
        <end position="252"/>
    </location>
</feature>
<dbReference type="InterPro" id="IPR009600">
    <property type="entry name" value="PIG-U"/>
</dbReference>
<feature type="transmembrane region" description="Helical" evidence="9">
    <location>
        <begin position="264"/>
        <end position="283"/>
    </location>
</feature>
<dbReference type="PANTHER" id="PTHR13121:SF0">
    <property type="entry name" value="PHOSPHATIDYLINOSITOL GLYCAN ANCHOR BIOSYNTHESIS CLASS U PROTEIN"/>
    <property type="match status" value="1"/>
</dbReference>
<dbReference type="EMBL" id="SJOL01010838">
    <property type="protein sequence ID" value="TGZ50414.1"/>
    <property type="molecule type" value="Genomic_DNA"/>
</dbReference>
<evidence type="ECO:0000256" key="4">
    <source>
        <dbReference type="ARBA" id="ARBA00022502"/>
    </source>
</evidence>
<keyword evidence="8 9" id="KW-0472">Membrane</keyword>
<feature type="transmembrane region" description="Helical" evidence="9">
    <location>
        <begin position="199"/>
        <end position="219"/>
    </location>
</feature>
<evidence type="ECO:0000256" key="1">
    <source>
        <dbReference type="ARBA" id="ARBA00004477"/>
    </source>
</evidence>
<dbReference type="Proteomes" id="UP000308267">
    <property type="component" value="Unassembled WGS sequence"/>
</dbReference>
<evidence type="ECO:0000313" key="12">
    <source>
        <dbReference type="Proteomes" id="UP000308267"/>
    </source>
</evidence>
<keyword evidence="4" id="KW-0337">GPI-anchor biosynthesis</keyword>
<keyword evidence="6" id="KW-0256">Endoplasmic reticulum</keyword>
<dbReference type="GO" id="GO:0016255">
    <property type="term" value="P:attachment of GPI anchor to protein"/>
    <property type="evidence" value="ECO:0007669"/>
    <property type="project" value="InterPro"/>
</dbReference>
<feature type="transmembrane region" description="Helical" evidence="9">
    <location>
        <begin position="156"/>
        <end position="179"/>
    </location>
</feature>
<feature type="transmembrane region" description="Helical" evidence="9">
    <location>
        <begin position="295"/>
        <end position="315"/>
    </location>
</feature>
<evidence type="ECO:0000256" key="6">
    <source>
        <dbReference type="ARBA" id="ARBA00022824"/>
    </source>
</evidence>
<keyword evidence="12" id="KW-1185">Reference proteome</keyword>
<dbReference type="UniPathway" id="UPA00196"/>
<dbReference type="PANTHER" id="PTHR13121">
    <property type="entry name" value="GPI TRANSAMIDASE COMPONENT PIG-U"/>
    <property type="match status" value="1"/>
</dbReference>
<feature type="transmembrane region" description="Helical" evidence="9">
    <location>
        <begin position="361"/>
        <end position="380"/>
    </location>
</feature>
<comment type="pathway">
    <text evidence="2">Glycolipid biosynthesis; glycosylphosphatidylinositol-anchor biosynthesis.</text>
</comment>
<evidence type="ECO:0000256" key="5">
    <source>
        <dbReference type="ARBA" id="ARBA00022692"/>
    </source>
</evidence>
<accession>A0A4V3SAU9</accession>
<reference evidence="11 12" key="1">
    <citation type="journal article" date="2019" name="BMC Genomics">
        <title>New insights from Opisthorchis felineus genome: update on genomics of the epidemiologically important liver flukes.</title>
        <authorList>
            <person name="Ershov N.I."/>
            <person name="Mordvinov V.A."/>
            <person name="Prokhortchouk E.B."/>
            <person name="Pakharukova M.Y."/>
            <person name="Gunbin K.V."/>
            <person name="Ustyantsev K."/>
            <person name="Genaev M.A."/>
            <person name="Blinov A.G."/>
            <person name="Mazur A."/>
            <person name="Boulygina E."/>
            <person name="Tsygankova S."/>
            <person name="Khrameeva E."/>
            <person name="Chekanov N."/>
            <person name="Fan G."/>
            <person name="Xiao A."/>
            <person name="Zhang H."/>
            <person name="Xu X."/>
            <person name="Yang H."/>
            <person name="Solovyev V."/>
            <person name="Lee S.M."/>
            <person name="Liu X."/>
            <person name="Afonnikov D.A."/>
            <person name="Skryabin K.G."/>
        </authorList>
    </citation>
    <scope>NUCLEOTIDE SEQUENCE [LARGE SCALE GENOMIC DNA]</scope>
    <source>
        <strain evidence="11">AK-0245</strain>
        <tissue evidence="11">Whole organism</tissue>
    </source>
</reference>
<dbReference type="GO" id="GO:0042765">
    <property type="term" value="C:GPI-anchor transamidase complex"/>
    <property type="evidence" value="ECO:0007669"/>
    <property type="project" value="InterPro"/>
</dbReference>